<comment type="caution">
    <text evidence="1">The sequence shown here is derived from an EMBL/GenBank/DDBJ whole genome shotgun (WGS) entry which is preliminary data.</text>
</comment>
<name>A0ABW0PGH0_9BURK</name>
<sequence length="85" mass="9068">MTSIVNITSKPARQILDAHHLGAATLLDDAGELRIFLHTEPASAMEVHVATSELEAATGRVVQIATRESLNPAQQAQLDRVGTVI</sequence>
<dbReference type="EMBL" id="JBHSMS010000026">
    <property type="protein sequence ID" value="MFC5511073.1"/>
    <property type="molecule type" value="Genomic_DNA"/>
</dbReference>
<gene>
    <name evidence="1" type="ORF">ACFPOU_08030</name>
</gene>
<reference evidence="2" key="1">
    <citation type="journal article" date="2019" name="Int. J. Syst. Evol. Microbiol.">
        <title>The Global Catalogue of Microorganisms (GCM) 10K type strain sequencing project: providing services to taxonomists for standard genome sequencing and annotation.</title>
        <authorList>
            <consortium name="The Broad Institute Genomics Platform"/>
            <consortium name="The Broad Institute Genome Sequencing Center for Infectious Disease"/>
            <person name="Wu L."/>
            <person name="Ma J."/>
        </authorList>
    </citation>
    <scope>NUCLEOTIDE SEQUENCE [LARGE SCALE GENOMIC DNA]</scope>
    <source>
        <strain evidence="2">CCUG 38813</strain>
    </source>
</reference>
<evidence type="ECO:0000313" key="1">
    <source>
        <dbReference type="EMBL" id="MFC5511073.1"/>
    </source>
</evidence>
<keyword evidence="2" id="KW-1185">Reference proteome</keyword>
<dbReference type="Proteomes" id="UP001596031">
    <property type="component" value="Unassembled WGS sequence"/>
</dbReference>
<organism evidence="1 2">
    <name type="scientific">Massilia jejuensis</name>
    <dbReference type="NCBI Taxonomy" id="648894"/>
    <lineage>
        <taxon>Bacteria</taxon>
        <taxon>Pseudomonadati</taxon>
        <taxon>Pseudomonadota</taxon>
        <taxon>Betaproteobacteria</taxon>
        <taxon>Burkholderiales</taxon>
        <taxon>Oxalobacteraceae</taxon>
        <taxon>Telluria group</taxon>
        <taxon>Massilia</taxon>
    </lineage>
</organism>
<accession>A0ABW0PGH0</accession>
<dbReference type="RefSeq" id="WP_379719278.1">
    <property type="nucleotide sequence ID" value="NZ_JBHSMS010000026.1"/>
</dbReference>
<proteinExistence type="predicted"/>
<protein>
    <submittedName>
        <fullName evidence="1">Uncharacterized protein</fullName>
    </submittedName>
</protein>
<evidence type="ECO:0000313" key="2">
    <source>
        <dbReference type="Proteomes" id="UP001596031"/>
    </source>
</evidence>